<gene>
    <name evidence="4" type="ORF">SCHPADRAFT_213847</name>
</gene>
<accession>A0A0H2RXF2</accession>
<evidence type="ECO:0000313" key="5">
    <source>
        <dbReference type="Proteomes" id="UP000053477"/>
    </source>
</evidence>
<name>A0A0H2RXF2_9AGAM</name>
<dbReference type="SMART" id="SM00360">
    <property type="entry name" value="RRM"/>
    <property type="match status" value="1"/>
</dbReference>
<keyword evidence="5" id="KW-1185">Reference proteome</keyword>
<dbReference type="Gene3D" id="3.30.70.330">
    <property type="match status" value="1"/>
</dbReference>
<dbReference type="PANTHER" id="PTHR48029">
    <property type="entry name" value="NUCLEOLAR PROTEIN 8"/>
    <property type="match status" value="1"/>
</dbReference>
<dbReference type="GO" id="GO:0003723">
    <property type="term" value="F:RNA binding"/>
    <property type="evidence" value="ECO:0007669"/>
    <property type="project" value="UniProtKB-UniRule"/>
</dbReference>
<evidence type="ECO:0000256" key="2">
    <source>
        <dbReference type="PROSITE-ProRule" id="PRU00176"/>
    </source>
</evidence>
<keyword evidence="1 2" id="KW-0694">RNA-binding</keyword>
<sequence>MGDVDASTSKTTTISKRLHVSGIAPSTTLTDLQGRFSSFGVVKAIDGLGARDGNGDVRPFVYVTLEGERERVVKCLNVLSGATWKGSKLRVGEARADYRERCVGLSSFISRRPSTSSSFDFNFRSSIFHVSVRDLHSYSLSSYFRISILSSLSRTPLPIFASPP</sequence>
<dbReference type="SUPFAM" id="SSF54928">
    <property type="entry name" value="RNA-binding domain, RBD"/>
    <property type="match status" value="1"/>
</dbReference>
<dbReference type="PANTHER" id="PTHR48029:SF1">
    <property type="entry name" value="NUCLEOLAR PROTEIN 8"/>
    <property type="match status" value="1"/>
</dbReference>
<dbReference type="STRING" id="27342.A0A0H2RXF2"/>
<dbReference type="InterPro" id="IPR035979">
    <property type="entry name" value="RBD_domain_sf"/>
</dbReference>
<dbReference type="InterPro" id="IPR012677">
    <property type="entry name" value="Nucleotide-bd_a/b_plait_sf"/>
</dbReference>
<reference evidence="4 5" key="1">
    <citation type="submission" date="2015-04" db="EMBL/GenBank/DDBJ databases">
        <title>Complete genome sequence of Schizopora paradoxa KUC8140, a cosmopolitan wood degrader in East Asia.</title>
        <authorList>
            <consortium name="DOE Joint Genome Institute"/>
            <person name="Min B."/>
            <person name="Park H."/>
            <person name="Jang Y."/>
            <person name="Kim J.-J."/>
            <person name="Kim K.H."/>
            <person name="Pangilinan J."/>
            <person name="Lipzen A."/>
            <person name="Riley R."/>
            <person name="Grigoriev I.V."/>
            <person name="Spatafora J.W."/>
            <person name="Choi I.-G."/>
        </authorList>
    </citation>
    <scope>NUCLEOTIDE SEQUENCE [LARGE SCALE GENOMIC DNA]</scope>
    <source>
        <strain evidence="4 5">KUC8140</strain>
    </source>
</reference>
<dbReference type="InterPro" id="IPR000504">
    <property type="entry name" value="RRM_dom"/>
</dbReference>
<dbReference type="OrthoDB" id="21643at2759"/>
<feature type="domain" description="RRM" evidence="3">
    <location>
        <begin position="16"/>
        <end position="96"/>
    </location>
</feature>
<dbReference type="AlphaFoldDB" id="A0A0H2RXF2"/>
<dbReference type="Proteomes" id="UP000053477">
    <property type="component" value="Unassembled WGS sequence"/>
</dbReference>
<protein>
    <recommendedName>
        <fullName evidence="3">RRM domain-containing protein</fullName>
    </recommendedName>
</protein>
<dbReference type="PROSITE" id="PS50102">
    <property type="entry name" value="RRM"/>
    <property type="match status" value="1"/>
</dbReference>
<evidence type="ECO:0000313" key="4">
    <source>
        <dbReference type="EMBL" id="KLO16429.1"/>
    </source>
</evidence>
<evidence type="ECO:0000259" key="3">
    <source>
        <dbReference type="PROSITE" id="PS50102"/>
    </source>
</evidence>
<proteinExistence type="predicted"/>
<dbReference type="InParanoid" id="A0A0H2RXF2"/>
<evidence type="ECO:0000256" key="1">
    <source>
        <dbReference type="ARBA" id="ARBA00022884"/>
    </source>
</evidence>
<organism evidence="4 5">
    <name type="scientific">Schizopora paradoxa</name>
    <dbReference type="NCBI Taxonomy" id="27342"/>
    <lineage>
        <taxon>Eukaryota</taxon>
        <taxon>Fungi</taxon>
        <taxon>Dikarya</taxon>
        <taxon>Basidiomycota</taxon>
        <taxon>Agaricomycotina</taxon>
        <taxon>Agaricomycetes</taxon>
        <taxon>Hymenochaetales</taxon>
        <taxon>Schizoporaceae</taxon>
        <taxon>Schizopora</taxon>
    </lineage>
</organism>
<dbReference type="EMBL" id="KQ085916">
    <property type="protein sequence ID" value="KLO16429.1"/>
    <property type="molecule type" value="Genomic_DNA"/>
</dbReference>